<keyword evidence="3" id="KW-1185">Reference proteome</keyword>
<reference evidence="2" key="1">
    <citation type="submission" date="2015-07" db="EMBL/GenBank/DDBJ databases">
        <title>Draft Genome Sequences of Anaerolinea thermolimosa IMO-1, Bellilinea caldifistulae GOMI-1, Leptolinea tardivitalis YMTK-2, Levilinea saccharolytica KIBI-1,Longilinea arvoryzae KOME-1, Previously Described as Members of the Anaerolineaceae (Chloroflexi).</title>
        <authorList>
            <person name="Sekiguchi Y."/>
            <person name="Ohashi A."/>
            <person name="Matsuura N."/>
            <person name="Tourlousse M.D."/>
        </authorList>
    </citation>
    <scope>NUCLEOTIDE SEQUENCE [LARGE SCALE GENOMIC DNA]</scope>
    <source>
        <strain evidence="2">KOME-1</strain>
    </source>
</reference>
<dbReference type="Proteomes" id="UP000055060">
    <property type="component" value="Unassembled WGS sequence"/>
</dbReference>
<feature type="domain" description="DZANK-type" evidence="1">
    <location>
        <begin position="4"/>
        <end position="62"/>
    </location>
</feature>
<evidence type="ECO:0000313" key="3">
    <source>
        <dbReference type="Proteomes" id="UP000055060"/>
    </source>
</evidence>
<dbReference type="EMBL" id="DF967972">
    <property type="protein sequence ID" value="GAP14206.1"/>
    <property type="molecule type" value="Genomic_DNA"/>
</dbReference>
<gene>
    <name evidence="2" type="ORF">LARV_01972</name>
</gene>
<evidence type="ECO:0000313" key="2">
    <source>
        <dbReference type="EMBL" id="GAP14206.1"/>
    </source>
</evidence>
<evidence type="ECO:0000259" key="1">
    <source>
        <dbReference type="Pfam" id="PF12773"/>
    </source>
</evidence>
<dbReference type="Pfam" id="PF12773">
    <property type="entry name" value="DZR"/>
    <property type="match status" value="1"/>
</dbReference>
<dbReference type="InterPro" id="IPR025874">
    <property type="entry name" value="DZR"/>
</dbReference>
<proteinExistence type="predicted"/>
<protein>
    <submittedName>
        <fullName evidence="2">Double zinc ribbon</fullName>
    </submittedName>
</protein>
<name>A0A0S7BA03_9CHLR</name>
<dbReference type="AlphaFoldDB" id="A0A0S7BA03"/>
<accession>A0A0S7BA03</accession>
<organism evidence="2">
    <name type="scientific">Longilinea arvoryzae</name>
    <dbReference type="NCBI Taxonomy" id="360412"/>
    <lineage>
        <taxon>Bacteria</taxon>
        <taxon>Bacillati</taxon>
        <taxon>Chloroflexota</taxon>
        <taxon>Anaerolineae</taxon>
        <taxon>Anaerolineales</taxon>
        <taxon>Anaerolineaceae</taxon>
        <taxon>Longilinea</taxon>
    </lineage>
</organism>
<sequence length="98" mass="10602">MQTCSRCNAQSADSAVICPNCGADLRELSATAMSLRRMRQSSRVLTIRLVVPDNACPACQAVEGTYPKETVPTLPVKGCSCPHGCTCFYEPMLSEIYP</sequence>
<dbReference type="RefSeq" id="WP_075073488.1">
    <property type="nucleotide sequence ID" value="NZ_DF967972.1"/>
</dbReference>